<evidence type="ECO:0000313" key="2">
    <source>
        <dbReference type="EMBL" id="EJK58343.1"/>
    </source>
</evidence>
<organism evidence="2 3">
    <name type="scientific">Thalassiosira oceanica</name>
    <name type="common">Marine diatom</name>
    <dbReference type="NCBI Taxonomy" id="159749"/>
    <lineage>
        <taxon>Eukaryota</taxon>
        <taxon>Sar</taxon>
        <taxon>Stramenopiles</taxon>
        <taxon>Ochrophyta</taxon>
        <taxon>Bacillariophyta</taxon>
        <taxon>Coscinodiscophyceae</taxon>
        <taxon>Thalassiosirophycidae</taxon>
        <taxon>Thalassiosirales</taxon>
        <taxon>Thalassiosiraceae</taxon>
        <taxon>Thalassiosira</taxon>
    </lineage>
</organism>
<feature type="compositionally biased region" description="Basic and acidic residues" evidence="1">
    <location>
        <begin position="69"/>
        <end position="92"/>
    </location>
</feature>
<feature type="region of interest" description="Disordered" evidence="1">
    <location>
        <begin position="116"/>
        <end position="135"/>
    </location>
</feature>
<feature type="compositionally biased region" description="Low complexity" evidence="1">
    <location>
        <begin position="1"/>
        <end position="12"/>
    </location>
</feature>
<feature type="region of interest" description="Disordered" evidence="1">
    <location>
        <begin position="55"/>
        <end position="92"/>
    </location>
</feature>
<dbReference type="EMBL" id="AGNL01025527">
    <property type="protein sequence ID" value="EJK58343.1"/>
    <property type="molecule type" value="Genomic_DNA"/>
</dbReference>
<evidence type="ECO:0000313" key="3">
    <source>
        <dbReference type="Proteomes" id="UP000266841"/>
    </source>
</evidence>
<feature type="region of interest" description="Disordered" evidence="1">
    <location>
        <begin position="1"/>
        <end position="42"/>
    </location>
</feature>
<evidence type="ECO:0000256" key="1">
    <source>
        <dbReference type="SAM" id="MobiDB-lite"/>
    </source>
</evidence>
<gene>
    <name evidence="2" type="ORF">THAOC_21546</name>
</gene>
<sequence length="135" mass="15213">MMPSPSGPSGRSRIFHVGNRPLAAPSAASQPGGSSRASRGNMNCFVPYRRTMATNLDKNRRPGQFPELFPEHVESVADKTDPDGSKEHGDSRTIREAVIEDKEKFCGRILETLRSQTRASSRYRRRRRRNNSKEL</sequence>
<dbReference type="AlphaFoldDB" id="K0RX44"/>
<accession>K0RX44</accession>
<protein>
    <submittedName>
        <fullName evidence="2">Uncharacterized protein</fullName>
    </submittedName>
</protein>
<keyword evidence="3" id="KW-1185">Reference proteome</keyword>
<feature type="compositionally biased region" description="Basic residues" evidence="1">
    <location>
        <begin position="121"/>
        <end position="135"/>
    </location>
</feature>
<reference evidence="2 3" key="1">
    <citation type="journal article" date="2012" name="Genome Biol.">
        <title>Genome and low-iron response of an oceanic diatom adapted to chronic iron limitation.</title>
        <authorList>
            <person name="Lommer M."/>
            <person name="Specht M."/>
            <person name="Roy A.S."/>
            <person name="Kraemer L."/>
            <person name="Andreson R."/>
            <person name="Gutowska M.A."/>
            <person name="Wolf J."/>
            <person name="Bergner S.V."/>
            <person name="Schilhabel M.B."/>
            <person name="Klostermeier U.C."/>
            <person name="Beiko R.G."/>
            <person name="Rosenstiel P."/>
            <person name="Hippler M."/>
            <person name="Laroche J."/>
        </authorList>
    </citation>
    <scope>NUCLEOTIDE SEQUENCE [LARGE SCALE GENOMIC DNA]</scope>
    <source>
        <strain evidence="2 3">CCMP1005</strain>
    </source>
</reference>
<proteinExistence type="predicted"/>
<comment type="caution">
    <text evidence="2">The sequence shown here is derived from an EMBL/GenBank/DDBJ whole genome shotgun (WGS) entry which is preliminary data.</text>
</comment>
<dbReference type="Proteomes" id="UP000266841">
    <property type="component" value="Unassembled WGS sequence"/>
</dbReference>
<name>K0RX44_THAOC</name>
<feature type="compositionally biased region" description="Low complexity" evidence="1">
    <location>
        <begin position="20"/>
        <end position="40"/>
    </location>
</feature>